<dbReference type="GO" id="GO:0003700">
    <property type="term" value="F:DNA-binding transcription factor activity"/>
    <property type="evidence" value="ECO:0007669"/>
    <property type="project" value="InterPro"/>
</dbReference>
<dbReference type="EMBL" id="CP032694">
    <property type="protein sequence ID" value="AYG59963.1"/>
    <property type="molecule type" value="Genomic_DNA"/>
</dbReference>
<evidence type="ECO:0000256" key="2">
    <source>
        <dbReference type="ARBA" id="ARBA00023125"/>
    </source>
</evidence>
<keyword evidence="3" id="KW-0804">Transcription</keyword>
<dbReference type="PANTHER" id="PTHR46796:SF14">
    <property type="entry name" value="TRANSCRIPTIONAL REGULATORY PROTEIN"/>
    <property type="match status" value="1"/>
</dbReference>
<evidence type="ECO:0000313" key="6">
    <source>
        <dbReference type="Proteomes" id="UP000282195"/>
    </source>
</evidence>
<name>A0A387FNL0_9HYPH</name>
<reference evidence="5 6" key="1">
    <citation type="submission" date="2018-10" db="EMBL/GenBank/DDBJ databases">
        <title>Rhizobium etli, R. leguminosarum and a new Rhizobium genospecies from Phaseolus dumosus.</title>
        <authorList>
            <person name="Ramirez-Puebla S.T."/>
            <person name="Rogel-Hernandez M.A."/>
            <person name="Guerrero G."/>
            <person name="Ormeno-Orrillo E."/>
            <person name="Martinez-Romero J.C."/>
            <person name="Negrete-Yankelevich S."/>
            <person name="Martinez-Romero E."/>
        </authorList>
    </citation>
    <scope>NUCLEOTIDE SEQUENCE [LARGE SCALE GENOMIC DNA]</scope>
    <source>
        <strain evidence="5 6">CCGE525</strain>
    </source>
</reference>
<proteinExistence type="predicted"/>
<dbReference type="PANTHER" id="PTHR46796">
    <property type="entry name" value="HTH-TYPE TRANSCRIPTIONAL ACTIVATOR RHAS-RELATED"/>
    <property type="match status" value="1"/>
</dbReference>
<dbReference type="GO" id="GO:0043565">
    <property type="term" value="F:sequence-specific DNA binding"/>
    <property type="evidence" value="ECO:0007669"/>
    <property type="project" value="InterPro"/>
</dbReference>
<dbReference type="OrthoDB" id="110167at2"/>
<dbReference type="PROSITE" id="PS01124">
    <property type="entry name" value="HTH_ARAC_FAMILY_2"/>
    <property type="match status" value="1"/>
</dbReference>
<keyword evidence="1" id="KW-0805">Transcription regulation</keyword>
<keyword evidence="2" id="KW-0238">DNA-binding</keyword>
<protein>
    <submittedName>
        <fullName evidence="5">AraC family transcriptional regulator</fullName>
    </submittedName>
</protein>
<evidence type="ECO:0000313" key="5">
    <source>
        <dbReference type="EMBL" id="AYG59963.1"/>
    </source>
</evidence>
<organism evidence="5 6">
    <name type="scientific">Rhizobium jaguaris</name>
    <dbReference type="NCBI Taxonomy" id="1312183"/>
    <lineage>
        <taxon>Bacteria</taxon>
        <taxon>Pseudomonadati</taxon>
        <taxon>Pseudomonadota</taxon>
        <taxon>Alphaproteobacteria</taxon>
        <taxon>Hyphomicrobiales</taxon>
        <taxon>Rhizobiaceae</taxon>
        <taxon>Rhizobium/Agrobacterium group</taxon>
        <taxon>Rhizobium</taxon>
    </lineage>
</organism>
<evidence type="ECO:0000256" key="3">
    <source>
        <dbReference type="ARBA" id="ARBA00023163"/>
    </source>
</evidence>
<dbReference type="Proteomes" id="UP000282195">
    <property type="component" value="Chromosome"/>
</dbReference>
<keyword evidence="6" id="KW-1185">Reference proteome</keyword>
<dbReference type="AlphaFoldDB" id="A0A387FNL0"/>
<dbReference type="InterPro" id="IPR018060">
    <property type="entry name" value="HTH_AraC"/>
</dbReference>
<dbReference type="SUPFAM" id="SSF46689">
    <property type="entry name" value="Homeodomain-like"/>
    <property type="match status" value="2"/>
</dbReference>
<dbReference type="Pfam" id="PF12833">
    <property type="entry name" value="HTH_18"/>
    <property type="match status" value="1"/>
</dbReference>
<evidence type="ECO:0000256" key="1">
    <source>
        <dbReference type="ARBA" id="ARBA00023015"/>
    </source>
</evidence>
<sequence length="324" mass="35494">MLDILDAPQPTNIGARTPRRASVSLVGNAPRQQPEMELQDTGRLLQRRTQTWGLGKVTVDDMQCDGETDMSIDAVGPTLVFMMDEVGGKLEFHGMDRGDPEAAEPGRGPVTFLPKGFFASGSAATIRLFRRVVIELDAGELSRISDAGGPSSRRELALPHHMVSDERIENLCRLIAEESCDPGTNSGQYGEGLILALMVGLTRWRRKPLKQLSRGGLAPWQLRRSQGFMIEHIADSISLQALAELTGVSLAHFSRAFKSSTGQSPYQWLIAARIDKAKQLLLDKTLPIAEISIALGFCDQAHLTRTFLKAVGTTPLAWQRSHLT</sequence>
<dbReference type="InterPro" id="IPR018062">
    <property type="entry name" value="HTH_AraC-typ_CS"/>
</dbReference>
<gene>
    <name evidence="5" type="ORF">CCGE525_14955</name>
</gene>
<dbReference type="PROSITE" id="PS00041">
    <property type="entry name" value="HTH_ARAC_FAMILY_1"/>
    <property type="match status" value="1"/>
</dbReference>
<dbReference type="InterPro" id="IPR009057">
    <property type="entry name" value="Homeodomain-like_sf"/>
</dbReference>
<dbReference type="Gene3D" id="1.10.10.60">
    <property type="entry name" value="Homeodomain-like"/>
    <property type="match status" value="2"/>
</dbReference>
<feature type="domain" description="HTH araC/xylS-type" evidence="4">
    <location>
        <begin position="223"/>
        <end position="321"/>
    </location>
</feature>
<dbReference type="SMART" id="SM00342">
    <property type="entry name" value="HTH_ARAC"/>
    <property type="match status" value="1"/>
</dbReference>
<dbReference type="InterPro" id="IPR050204">
    <property type="entry name" value="AraC_XylS_family_regulators"/>
</dbReference>
<accession>A0A387FNL0</accession>
<evidence type="ECO:0000259" key="4">
    <source>
        <dbReference type="PROSITE" id="PS01124"/>
    </source>
</evidence>
<dbReference type="KEGG" id="rjg:CCGE525_14955"/>